<keyword evidence="2" id="KW-1185">Reference proteome</keyword>
<name>H2YPJ7_CIOSA</name>
<evidence type="ECO:0000313" key="1">
    <source>
        <dbReference type="Ensembl" id="ENSCSAVP00000007255.1"/>
    </source>
</evidence>
<dbReference type="AlphaFoldDB" id="H2YPJ7"/>
<accession>H2YPJ7</accession>
<reference evidence="1" key="3">
    <citation type="submission" date="2025-09" db="UniProtKB">
        <authorList>
            <consortium name="Ensembl"/>
        </authorList>
    </citation>
    <scope>IDENTIFICATION</scope>
</reference>
<reference evidence="2" key="1">
    <citation type="submission" date="2003-08" db="EMBL/GenBank/DDBJ databases">
        <authorList>
            <person name="Birren B."/>
            <person name="Nusbaum C."/>
            <person name="Abebe A."/>
            <person name="Abouelleil A."/>
            <person name="Adekoya E."/>
            <person name="Ait-zahra M."/>
            <person name="Allen N."/>
            <person name="Allen T."/>
            <person name="An P."/>
            <person name="Anderson M."/>
            <person name="Anderson S."/>
            <person name="Arachchi H."/>
            <person name="Armbruster J."/>
            <person name="Bachantsang P."/>
            <person name="Baldwin J."/>
            <person name="Barry A."/>
            <person name="Bayul T."/>
            <person name="Blitshsteyn B."/>
            <person name="Bloom T."/>
            <person name="Blye J."/>
            <person name="Boguslavskiy L."/>
            <person name="Borowsky M."/>
            <person name="Boukhgalter B."/>
            <person name="Brunache A."/>
            <person name="Butler J."/>
            <person name="Calixte N."/>
            <person name="Calvo S."/>
            <person name="Camarata J."/>
            <person name="Campo K."/>
            <person name="Chang J."/>
            <person name="Cheshatsang Y."/>
            <person name="Citroen M."/>
            <person name="Collymore A."/>
            <person name="Considine T."/>
            <person name="Cook A."/>
            <person name="Cooke P."/>
            <person name="Corum B."/>
            <person name="Cuomo C."/>
            <person name="David R."/>
            <person name="Dawoe T."/>
            <person name="Degray S."/>
            <person name="Dodge S."/>
            <person name="Dooley K."/>
            <person name="Dorje P."/>
            <person name="Dorjee K."/>
            <person name="Dorris L."/>
            <person name="Duffey N."/>
            <person name="Dupes A."/>
            <person name="Elkins T."/>
            <person name="Engels R."/>
            <person name="Erickson J."/>
            <person name="Farina A."/>
            <person name="Faro S."/>
            <person name="Ferreira P."/>
            <person name="Fischer H."/>
            <person name="Fitzgerald M."/>
            <person name="Foley K."/>
            <person name="Gage D."/>
            <person name="Galagan J."/>
            <person name="Gearin G."/>
            <person name="Gnerre S."/>
            <person name="Gnirke A."/>
            <person name="Goyette A."/>
            <person name="Graham J."/>
            <person name="Grandbois E."/>
            <person name="Gyaltsen K."/>
            <person name="Hafez N."/>
            <person name="Hagopian D."/>
            <person name="Hagos B."/>
            <person name="Hall J."/>
            <person name="Hatcher B."/>
            <person name="Heller A."/>
            <person name="Higgins H."/>
            <person name="Honan T."/>
            <person name="Horn A."/>
            <person name="Houde N."/>
            <person name="Hughes L."/>
            <person name="Hulme W."/>
            <person name="Husby E."/>
            <person name="Iliev I."/>
            <person name="Jaffe D."/>
            <person name="Jones C."/>
            <person name="Kamal M."/>
            <person name="Kamat A."/>
            <person name="Kamvysselis M."/>
            <person name="Karlsson E."/>
            <person name="Kells C."/>
            <person name="Kieu A."/>
            <person name="Kisner P."/>
            <person name="Kodira C."/>
            <person name="Kulbokas E."/>
            <person name="Labutti K."/>
            <person name="Lama D."/>
            <person name="Landers T."/>
            <person name="Leger J."/>
            <person name="Levine S."/>
            <person name="Lewis D."/>
            <person name="Lewis T."/>
            <person name="Lindblad-toh K."/>
            <person name="Liu X."/>
            <person name="Lokyitsang T."/>
            <person name="Lokyitsang Y."/>
            <person name="Lucien O."/>
            <person name="Lui A."/>
            <person name="Ma L.J."/>
            <person name="Mabbitt R."/>
            <person name="Macdonald J."/>
            <person name="Maclean C."/>
            <person name="Major J."/>
            <person name="Manning J."/>
            <person name="Marabella R."/>
            <person name="Maru K."/>
            <person name="Matthews C."/>
            <person name="Mauceli E."/>
            <person name="Mccarthy M."/>
            <person name="Mcdonough S."/>
            <person name="Mcghee T."/>
            <person name="Meldrim J."/>
            <person name="Meneus L."/>
            <person name="Mesirov J."/>
            <person name="Mihalev A."/>
            <person name="Mihova T."/>
            <person name="Mikkelsen T."/>
            <person name="Mlenga V."/>
            <person name="Moru K."/>
            <person name="Mozes J."/>
            <person name="Mulrain L."/>
            <person name="Munson G."/>
            <person name="Naylor J."/>
            <person name="Newes C."/>
            <person name="Nguyen C."/>
            <person name="Nguyen N."/>
            <person name="Nguyen T."/>
            <person name="Nicol R."/>
            <person name="Nielsen C."/>
            <person name="Nizzari M."/>
            <person name="Norbu C."/>
            <person name="Norbu N."/>
            <person name="O'donnell P."/>
            <person name="Okoawo O."/>
            <person name="O'leary S."/>
            <person name="Omotosho B."/>
            <person name="O'neill K."/>
            <person name="Osman S."/>
            <person name="Parker S."/>
            <person name="Perrin D."/>
            <person name="Phunkhang P."/>
            <person name="Piqani B."/>
            <person name="Purcell S."/>
            <person name="Rachupka T."/>
            <person name="Ramasamy U."/>
            <person name="Rameau R."/>
            <person name="Ray V."/>
            <person name="Raymond C."/>
            <person name="Retta R."/>
            <person name="Richardson S."/>
            <person name="Rise C."/>
            <person name="Rodriguez J."/>
            <person name="Rogers J."/>
            <person name="Rogov P."/>
            <person name="Rutman M."/>
            <person name="Schupbach R."/>
            <person name="Seaman C."/>
            <person name="Settipalli S."/>
            <person name="Sharpe T."/>
            <person name="Sheridan J."/>
            <person name="Sherpa N."/>
            <person name="Shi J."/>
            <person name="Smirnov S."/>
            <person name="Smith C."/>
            <person name="Sougnez C."/>
            <person name="Spencer B."/>
            <person name="Stalker J."/>
            <person name="Stange-thomann N."/>
            <person name="Stavropoulos S."/>
            <person name="Stetson K."/>
            <person name="Stone C."/>
            <person name="Stone S."/>
            <person name="Stubbs M."/>
            <person name="Talamas J."/>
            <person name="Tchuinga P."/>
            <person name="Tenzing P."/>
            <person name="Tesfaye S."/>
            <person name="Theodore J."/>
            <person name="Thoulutsang Y."/>
            <person name="Topham K."/>
            <person name="Towey S."/>
            <person name="Tsamla T."/>
            <person name="Tsomo N."/>
            <person name="Vallee D."/>
            <person name="Vassiliev H."/>
            <person name="Venkataraman V."/>
            <person name="Vinson J."/>
            <person name="Vo A."/>
            <person name="Wade C."/>
            <person name="Wang S."/>
            <person name="Wangchuk T."/>
            <person name="Wangdi T."/>
            <person name="Whittaker C."/>
            <person name="Wilkinson J."/>
            <person name="Wu Y."/>
            <person name="Wyman D."/>
            <person name="Yadav S."/>
            <person name="Yang S."/>
            <person name="Yang X."/>
            <person name="Yeager S."/>
            <person name="Yee E."/>
            <person name="Young G."/>
            <person name="Zainoun J."/>
            <person name="Zembeck L."/>
            <person name="Zimmer A."/>
            <person name="Zody M."/>
            <person name="Lander E."/>
        </authorList>
    </citation>
    <scope>NUCLEOTIDE SEQUENCE [LARGE SCALE GENOMIC DNA]</scope>
</reference>
<dbReference type="GeneTree" id="ENSGT00530000067022"/>
<dbReference type="Proteomes" id="UP000007875">
    <property type="component" value="Unassembled WGS sequence"/>
</dbReference>
<dbReference type="HOGENOM" id="CLU_1063666_0_0_1"/>
<sequence length="262" mass="29478">MDGEYFNNLFTNPINANSTRVNSTFYKFEPIGNSTIRAKVWISSLPGLNLTPNQLTEEVRRALGNMETHPRYILDRESMIVKPRPPPQAPAPDKTIVGYVVIDKVPTDDVISLYPSIVEDVFDRYNDKVLNWIRSTVPYQVDVEYYEQRPDQSVLAHVKLIQLSDDTTNITTIEDWVNSNISDTLVNFKLGEPRAFIGSLDFNTGNSSEGLTSNDWLNVASALNDIVGNMRLVKMENIGNNITRVNFTVTSPPNEATIAHTL</sequence>
<dbReference type="InParanoid" id="H2YPJ7"/>
<dbReference type="OMA" id="METHPRY"/>
<organism evidence="1 2">
    <name type="scientific">Ciona savignyi</name>
    <name type="common">Pacific transparent sea squirt</name>
    <dbReference type="NCBI Taxonomy" id="51511"/>
    <lineage>
        <taxon>Eukaryota</taxon>
        <taxon>Metazoa</taxon>
        <taxon>Chordata</taxon>
        <taxon>Tunicata</taxon>
        <taxon>Ascidiacea</taxon>
        <taxon>Phlebobranchia</taxon>
        <taxon>Cionidae</taxon>
        <taxon>Ciona</taxon>
    </lineage>
</organism>
<dbReference type="Ensembl" id="ENSCSAVT00000007349.1">
    <property type="protein sequence ID" value="ENSCSAVP00000007255.1"/>
    <property type="gene ID" value="ENSCSAVG00000004332.1"/>
</dbReference>
<dbReference type="eggNOG" id="ENOG502QQEE">
    <property type="taxonomic scope" value="Eukaryota"/>
</dbReference>
<evidence type="ECO:0000313" key="2">
    <source>
        <dbReference type="Proteomes" id="UP000007875"/>
    </source>
</evidence>
<protein>
    <submittedName>
        <fullName evidence="1">Uncharacterized protein</fullName>
    </submittedName>
</protein>
<reference evidence="1" key="2">
    <citation type="submission" date="2025-08" db="UniProtKB">
        <authorList>
            <consortium name="Ensembl"/>
        </authorList>
    </citation>
    <scope>IDENTIFICATION</scope>
</reference>
<proteinExistence type="predicted"/>